<dbReference type="SUPFAM" id="SSF50952">
    <property type="entry name" value="Soluble quinoprotein glucose dehydrogenase"/>
    <property type="match status" value="1"/>
</dbReference>
<proteinExistence type="predicted"/>
<dbReference type="RefSeq" id="WP_380795273.1">
    <property type="nucleotide sequence ID" value="NZ_JBHRVU010000004.1"/>
</dbReference>
<evidence type="ECO:0000259" key="3">
    <source>
        <dbReference type="Pfam" id="PF07995"/>
    </source>
</evidence>
<sequence>MKRSILALLLLGMACPSLTSCGGESASTPTPTPTPSPPRAISGVAPTLVATLESPWSLAFLPDGRMLVTQLPSGTASTADPAAPGALRLVTPSGAISDPIGGLPTNIGLLEVKLDPNYTNNRMIYISFLESDANAPRVGRNAAEPGGIPIGLALARGTLRFTGNTAYLDNAAVIWRQMPKIVSPGPSGEPGGRMTFSPDGRYLFLTAGDRQELDKTFLHSLDNSLGKIIRIYPDGAIPSDNPYRAQAGALPELWSIGHRNPYGIAFDSKGVLWEHEMGPKGGDELNRIQPGLNYGWPAVSYGNHYDDGAIPKPAEGDGFAPSTFWWTPVIAPSDMIFYSGALFADWRGDAIISGLASHTLVRVRINGDSATEVQRIDMGARIRAVQQGLTARCGCWRISRAAACSSLRRCSPPDHGWPVLWQAGSL</sequence>
<feature type="chain" id="PRO_5045534169" evidence="2">
    <location>
        <begin position="20"/>
        <end position="426"/>
    </location>
</feature>
<dbReference type="PANTHER" id="PTHR19328:SF75">
    <property type="entry name" value="ALDOSE SUGAR DEHYDROGENASE YLII"/>
    <property type="match status" value="1"/>
</dbReference>
<evidence type="ECO:0000256" key="2">
    <source>
        <dbReference type="SAM" id="SignalP"/>
    </source>
</evidence>
<gene>
    <name evidence="4" type="ORF">ACFOKF_09300</name>
</gene>
<dbReference type="EMBL" id="JBHRVU010000004">
    <property type="protein sequence ID" value="MFC3441384.1"/>
    <property type="molecule type" value="Genomic_DNA"/>
</dbReference>
<dbReference type="PANTHER" id="PTHR19328">
    <property type="entry name" value="HEDGEHOG-INTERACTING PROTEIN"/>
    <property type="match status" value="1"/>
</dbReference>
<keyword evidence="5" id="KW-1185">Reference proteome</keyword>
<feature type="domain" description="Glucose/Sorbosone dehydrogenase" evidence="3">
    <location>
        <begin position="52"/>
        <end position="388"/>
    </location>
</feature>
<dbReference type="Gene3D" id="2.120.10.30">
    <property type="entry name" value="TolB, C-terminal domain"/>
    <property type="match status" value="1"/>
</dbReference>
<evidence type="ECO:0000313" key="4">
    <source>
        <dbReference type="EMBL" id="MFC3441384.1"/>
    </source>
</evidence>
<dbReference type="GO" id="GO:0016491">
    <property type="term" value="F:oxidoreductase activity"/>
    <property type="evidence" value="ECO:0007669"/>
    <property type="project" value="UniProtKB-KW"/>
</dbReference>
<accession>A0ABV7NG13</accession>
<dbReference type="PROSITE" id="PS51257">
    <property type="entry name" value="PROKAR_LIPOPROTEIN"/>
    <property type="match status" value="1"/>
</dbReference>
<dbReference type="Pfam" id="PF07995">
    <property type="entry name" value="GSDH"/>
    <property type="match status" value="1"/>
</dbReference>
<feature type="region of interest" description="Disordered" evidence="1">
    <location>
        <begin position="21"/>
        <end position="40"/>
    </location>
</feature>
<keyword evidence="2" id="KW-0732">Signal</keyword>
<protein>
    <submittedName>
        <fullName evidence="4">PQQ-dependent sugar dehydrogenase</fullName>
        <ecNumber evidence="4">1.1.5.-</ecNumber>
    </submittedName>
</protein>
<evidence type="ECO:0000313" key="5">
    <source>
        <dbReference type="Proteomes" id="UP001595681"/>
    </source>
</evidence>
<dbReference type="EC" id="1.1.5.-" evidence="4"/>
<reference evidence="5" key="1">
    <citation type="journal article" date="2019" name="Int. J. Syst. Evol. Microbiol.">
        <title>The Global Catalogue of Microorganisms (GCM) 10K type strain sequencing project: providing services to taxonomists for standard genome sequencing and annotation.</title>
        <authorList>
            <consortium name="The Broad Institute Genomics Platform"/>
            <consortium name="The Broad Institute Genome Sequencing Center for Infectious Disease"/>
            <person name="Wu L."/>
            <person name="Ma J."/>
        </authorList>
    </citation>
    <scope>NUCLEOTIDE SEQUENCE [LARGE SCALE GENOMIC DNA]</scope>
    <source>
        <strain evidence="5">CCM 7491</strain>
    </source>
</reference>
<comment type="caution">
    <text evidence="4">The sequence shown here is derived from an EMBL/GenBank/DDBJ whole genome shotgun (WGS) entry which is preliminary data.</text>
</comment>
<organism evidence="4 5">
    <name type="scientific">Sphingobium rhizovicinum</name>
    <dbReference type="NCBI Taxonomy" id="432308"/>
    <lineage>
        <taxon>Bacteria</taxon>
        <taxon>Pseudomonadati</taxon>
        <taxon>Pseudomonadota</taxon>
        <taxon>Alphaproteobacteria</taxon>
        <taxon>Sphingomonadales</taxon>
        <taxon>Sphingomonadaceae</taxon>
        <taxon>Sphingobium</taxon>
    </lineage>
</organism>
<dbReference type="InterPro" id="IPR011042">
    <property type="entry name" value="6-blade_b-propeller_TolB-like"/>
</dbReference>
<evidence type="ECO:0000256" key="1">
    <source>
        <dbReference type="SAM" id="MobiDB-lite"/>
    </source>
</evidence>
<dbReference type="Proteomes" id="UP001595681">
    <property type="component" value="Unassembled WGS sequence"/>
</dbReference>
<dbReference type="InterPro" id="IPR011041">
    <property type="entry name" value="Quinoprot_gluc/sorb_DH_b-prop"/>
</dbReference>
<keyword evidence="4" id="KW-0560">Oxidoreductase</keyword>
<dbReference type="InterPro" id="IPR012938">
    <property type="entry name" value="Glc/Sorbosone_DH"/>
</dbReference>
<feature type="signal peptide" evidence="2">
    <location>
        <begin position="1"/>
        <end position="19"/>
    </location>
</feature>
<name>A0ABV7NG13_9SPHN</name>